<protein>
    <submittedName>
        <fullName evidence="2">Uncharacterized protein</fullName>
    </submittedName>
</protein>
<dbReference type="EMBL" id="JANPWB010000002">
    <property type="protein sequence ID" value="KAJ1212293.1"/>
    <property type="molecule type" value="Genomic_DNA"/>
</dbReference>
<organism evidence="2 3">
    <name type="scientific">Pleurodeles waltl</name>
    <name type="common">Iberian ribbed newt</name>
    <dbReference type="NCBI Taxonomy" id="8319"/>
    <lineage>
        <taxon>Eukaryota</taxon>
        <taxon>Metazoa</taxon>
        <taxon>Chordata</taxon>
        <taxon>Craniata</taxon>
        <taxon>Vertebrata</taxon>
        <taxon>Euteleostomi</taxon>
        <taxon>Amphibia</taxon>
        <taxon>Batrachia</taxon>
        <taxon>Caudata</taxon>
        <taxon>Salamandroidea</taxon>
        <taxon>Salamandridae</taxon>
        <taxon>Pleurodelinae</taxon>
        <taxon>Pleurodeles</taxon>
    </lineage>
</organism>
<proteinExistence type="predicted"/>
<evidence type="ECO:0000313" key="2">
    <source>
        <dbReference type="EMBL" id="KAJ1212293.1"/>
    </source>
</evidence>
<feature type="region of interest" description="Disordered" evidence="1">
    <location>
        <begin position="1"/>
        <end position="47"/>
    </location>
</feature>
<reference evidence="2" key="1">
    <citation type="journal article" date="2022" name="bioRxiv">
        <title>Sequencing and chromosome-scale assembly of the giantPleurodeles waltlgenome.</title>
        <authorList>
            <person name="Brown T."/>
            <person name="Elewa A."/>
            <person name="Iarovenko S."/>
            <person name="Subramanian E."/>
            <person name="Araus A.J."/>
            <person name="Petzold A."/>
            <person name="Susuki M."/>
            <person name="Suzuki K.-i.T."/>
            <person name="Hayashi T."/>
            <person name="Toyoda A."/>
            <person name="Oliveira C."/>
            <person name="Osipova E."/>
            <person name="Leigh N.D."/>
            <person name="Simon A."/>
            <person name="Yun M.H."/>
        </authorList>
    </citation>
    <scope>NUCLEOTIDE SEQUENCE</scope>
    <source>
        <strain evidence="2">20211129_DDA</strain>
        <tissue evidence="2">Liver</tissue>
    </source>
</reference>
<dbReference type="AlphaFoldDB" id="A0AAV7WG19"/>
<accession>A0AAV7WG19</accession>
<sequence>MAAIKHWQTQTEDGLHTHGGHQALTNANRRRTAHTWRPSSTGKRKQKTDCSHMAAIKHWQTQTVSAQQGCSLCFQPCWLPLRFRSQAEVTLWDCETEDGLLTHGGHQALANANSVRAAGLLPLLPTLLAATPLPVPGGSDAVGL</sequence>
<comment type="caution">
    <text evidence="2">The sequence shown here is derived from an EMBL/GenBank/DDBJ whole genome shotgun (WGS) entry which is preliminary data.</text>
</comment>
<keyword evidence="3" id="KW-1185">Reference proteome</keyword>
<dbReference type="Proteomes" id="UP001066276">
    <property type="component" value="Chromosome 1_2"/>
</dbReference>
<name>A0AAV7WG19_PLEWA</name>
<evidence type="ECO:0000313" key="3">
    <source>
        <dbReference type="Proteomes" id="UP001066276"/>
    </source>
</evidence>
<evidence type="ECO:0000256" key="1">
    <source>
        <dbReference type="SAM" id="MobiDB-lite"/>
    </source>
</evidence>
<gene>
    <name evidence="2" type="ORF">NDU88_007599</name>
</gene>